<dbReference type="InterPro" id="IPR015402">
    <property type="entry name" value="DUF1980"/>
</dbReference>
<gene>
    <name evidence="5" type="ORF">ACFQMN_18445</name>
</gene>
<comment type="caution">
    <text evidence="5">The sequence shown here is derived from an EMBL/GenBank/DDBJ whole genome shotgun (WGS) entry which is preliminary data.</text>
</comment>
<feature type="transmembrane region" description="Helical" evidence="2">
    <location>
        <begin position="38"/>
        <end position="58"/>
    </location>
</feature>
<dbReference type="Pfam" id="PF21537">
    <property type="entry name" value="DUF1980_C"/>
    <property type="match status" value="1"/>
</dbReference>
<feature type="transmembrane region" description="Helical" evidence="2">
    <location>
        <begin position="84"/>
        <end position="105"/>
    </location>
</feature>
<evidence type="ECO:0000256" key="2">
    <source>
        <dbReference type="SAM" id="Phobius"/>
    </source>
</evidence>
<proteinExistence type="predicted"/>
<dbReference type="EMBL" id="JBHTBY010000017">
    <property type="protein sequence ID" value="MFC7322850.1"/>
    <property type="molecule type" value="Genomic_DNA"/>
</dbReference>
<dbReference type="InterPro" id="IPR052955">
    <property type="entry name" value="UPF0703_membrane_permease"/>
</dbReference>
<dbReference type="InterPro" id="IPR048493">
    <property type="entry name" value="DUF1980_N"/>
</dbReference>
<dbReference type="PANTHER" id="PTHR40047:SF1">
    <property type="entry name" value="UPF0703 PROTEIN YCGQ"/>
    <property type="match status" value="1"/>
</dbReference>
<evidence type="ECO:0000256" key="1">
    <source>
        <dbReference type="SAM" id="MobiDB-lite"/>
    </source>
</evidence>
<accession>A0ABW2K9I8</accession>
<name>A0ABW2K9I8_9BACI</name>
<keyword evidence="2" id="KW-0472">Membrane</keyword>
<sequence length="297" mass="33410">MDRNSHYFVRSVILLGFGLFIIKLLISGDIHKFIAPRMMTYMYFALSVIAVLGMIQFFRSGTEDEQSCDCGHTHDLSISKGRSLFVYSLFIIPIISGMMFSDHVLGSSQALNKGFKYELRSSSPSEEYDKPESSSSEDGKASEESDALLEDPAILSVSDRYPELQKEFQESTSFTLTEDNYIGSISLLEDQVDDYVGKEVKMNGFVFREDGFPEDRMVVGRFGISCCVADGGIYGLLVQGDSQNLSEFKNDAWVEVTGIVKKVEHNNWELPLIEPTSIKKIEIPAEPYVYEEFEFSG</sequence>
<reference evidence="6" key="1">
    <citation type="journal article" date="2019" name="Int. J. Syst. Evol. Microbiol.">
        <title>The Global Catalogue of Microorganisms (GCM) 10K type strain sequencing project: providing services to taxonomists for standard genome sequencing and annotation.</title>
        <authorList>
            <consortium name="The Broad Institute Genomics Platform"/>
            <consortium name="The Broad Institute Genome Sequencing Center for Infectious Disease"/>
            <person name="Wu L."/>
            <person name="Ma J."/>
        </authorList>
    </citation>
    <scope>NUCLEOTIDE SEQUENCE [LARGE SCALE GENOMIC DNA]</scope>
    <source>
        <strain evidence="6">CCUG 73951</strain>
    </source>
</reference>
<organism evidence="5 6">
    <name type="scientific">Halobacillus campisalis</name>
    <dbReference type="NCBI Taxonomy" id="435909"/>
    <lineage>
        <taxon>Bacteria</taxon>
        <taxon>Bacillati</taxon>
        <taxon>Bacillota</taxon>
        <taxon>Bacilli</taxon>
        <taxon>Bacillales</taxon>
        <taxon>Bacillaceae</taxon>
        <taxon>Halobacillus</taxon>
    </lineage>
</organism>
<dbReference type="Proteomes" id="UP001596494">
    <property type="component" value="Unassembled WGS sequence"/>
</dbReference>
<keyword evidence="6" id="KW-1185">Reference proteome</keyword>
<feature type="compositionally biased region" description="Basic and acidic residues" evidence="1">
    <location>
        <begin position="127"/>
        <end position="143"/>
    </location>
</feature>
<keyword evidence="2" id="KW-1133">Transmembrane helix</keyword>
<dbReference type="RefSeq" id="WP_289215208.1">
    <property type="nucleotide sequence ID" value="NZ_JAPVRC010000002.1"/>
</dbReference>
<dbReference type="InterPro" id="IPR048447">
    <property type="entry name" value="DUF1980_C"/>
</dbReference>
<feature type="domain" description="DUF1980" evidence="4">
    <location>
        <begin position="160"/>
        <end position="291"/>
    </location>
</feature>
<feature type="transmembrane region" description="Helical" evidence="2">
    <location>
        <begin position="6"/>
        <end position="26"/>
    </location>
</feature>
<feature type="domain" description="DUF1980" evidence="3">
    <location>
        <begin position="9"/>
        <end position="115"/>
    </location>
</feature>
<protein>
    <submittedName>
        <fullName evidence="5">TIGR03943 family putative permease subunit</fullName>
    </submittedName>
</protein>
<evidence type="ECO:0000313" key="6">
    <source>
        <dbReference type="Proteomes" id="UP001596494"/>
    </source>
</evidence>
<evidence type="ECO:0000313" key="5">
    <source>
        <dbReference type="EMBL" id="MFC7322850.1"/>
    </source>
</evidence>
<dbReference type="NCBIfam" id="TIGR03943">
    <property type="entry name" value="TIGR03943 family putative permease subunit"/>
    <property type="match status" value="1"/>
</dbReference>
<evidence type="ECO:0000259" key="4">
    <source>
        <dbReference type="Pfam" id="PF21537"/>
    </source>
</evidence>
<dbReference type="Pfam" id="PF09323">
    <property type="entry name" value="DUF1980"/>
    <property type="match status" value="1"/>
</dbReference>
<evidence type="ECO:0000259" key="3">
    <source>
        <dbReference type="Pfam" id="PF09323"/>
    </source>
</evidence>
<dbReference type="PANTHER" id="PTHR40047">
    <property type="entry name" value="UPF0703 PROTEIN YCGQ"/>
    <property type="match status" value="1"/>
</dbReference>
<keyword evidence="2" id="KW-0812">Transmembrane</keyword>
<feature type="region of interest" description="Disordered" evidence="1">
    <location>
        <begin position="122"/>
        <end position="146"/>
    </location>
</feature>